<dbReference type="PANTHER" id="PTHR23316">
    <property type="entry name" value="IMPORTIN ALPHA"/>
    <property type="match status" value="1"/>
</dbReference>
<dbReference type="AlphaFoldDB" id="A0AAV1D7I8"/>
<dbReference type="GO" id="GO:0006606">
    <property type="term" value="P:protein import into nucleus"/>
    <property type="evidence" value="ECO:0007669"/>
    <property type="project" value="InterPro"/>
</dbReference>
<keyword evidence="4 5" id="KW-0653">Protein transport</keyword>
<accession>A0AAV1D7I8</accession>
<dbReference type="GO" id="GO:0061608">
    <property type="term" value="F:nuclear import signal receptor activity"/>
    <property type="evidence" value="ECO:0007669"/>
    <property type="project" value="InterPro"/>
</dbReference>
<evidence type="ECO:0000256" key="5">
    <source>
        <dbReference type="PIRNR" id="PIRNR005673"/>
    </source>
</evidence>
<evidence type="ECO:0000313" key="7">
    <source>
        <dbReference type="EMBL" id="CAI9103826.1"/>
    </source>
</evidence>
<gene>
    <name evidence="7" type="ORF">OLC1_LOCUS12894</name>
</gene>
<keyword evidence="8" id="KW-1185">Reference proteome</keyword>
<dbReference type="InterPro" id="IPR000225">
    <property type="entry name" value="Armadillo"/>
</dbReference>
<name>A0AAV1D7I8_OLDCO</name>
<reference evidence="7" key="1">
    <citation type="submission" date="2023-03" db="EMBL/GenBank/DDBJ databases">
        <authorList>
            <person name="Julca I."/>
        </authorList>
    </citation>
    <scope>NUCLEOTIDE SEQUENCE</scope>
</reference>
<dbReference type="Pfam" id="PF13513">
    <property type="entry name" value="HEAT_EZ"/>
    <property type="match status" value="1"/>
</dbReference>
<dbReference type="InterPro" id="IPR024931">
    <property type="entry name" value="Importin_alpha"/>
</dbReference>
<dbReference type="Gene3D" id="1.25.10.10">
    <property type="entry name" value="Leucine-rich Repeat Variant"/>
    <property type="match status" value="1"/>
</dbReference>
<keyword evidence="3" id="KW-0677">Repeat</keyword>
<evidence type="ECO:0000256" key="1">
    <source>
        <dbReference type="ARBA" id="ARBA00010394"/>
    </source>
</evidence>
<keyword evidence="2 5" id="KW-0813">Transport</keyword>
<dbReference type="InterPro" id="IPR011989">
    <property type="entry name" value="ARM-like"/>
</dbReference>
<dbReference type="PIRSF" id="PIRSF005673">
    <property type="entry name" value="Importin_alpha"/>
    <property type="match status" value="1"/>
</dbReference>
<dbReference type="GO" id="GO:0005737">
    <property type="term" value="C:cytoplasm"/>
    <property type="evidence" value="ECO:0007669"/>
    <property type="project" value="InterPro"/>
</dbReference>
<evidence type="ECO:0000313" key="8">
    <source>
        <dbReference type="Proteomes" id="UP001161247"/>
    </source>
</evidence>
<dbReference type="PROSITE" id="PS50176">
    <property type="entry name" value="ARM_REPEAT"/>
    <property type="match status" value="1"/>
</dbReference>
<dbReference type="InterPro" id="IPR016024">
    <property type="entry name" value="ARM-type_fold"/>
</dbReference>
<sequence>MGGRRQRQEIQQRERAHLAQPIPTVNPVELYNSAVRSGKLRKFGLKKYNPTETISRETVRSLVDVLSRDDVTELQFHAALALAIIASGTSDHTKLVMDEGAVPVFIKLLGSPRDDIRQMAVFALGNIAGDSSSDRDSVLKEKALLPLLEHLNERPTLPMLRDTAFTLLNFCRGKPGPPFEQVRHALPALQLLVHFSDEDVLTYACWALSYLSDGTTKEIQAVIEAGVCPRLVDLLAHPSPSVLIPALRTLKNIGRGDDCQRQCIIEHRVLPSLRSLLLRGCDVSITKEACLTVSAITAGDEKQIQALIDAKLIEPLVSLLKDEKSDAKKEAGQAVLDFVSGGTRNGIKLFGLKGFLKPLCDLLSCSDSWIVIVCLNGIETLCTPRQMETRGGGLNFFARLIVESKGYDKIKGLMSHQHPEISEKASIICGMLSSEEKKVKKLIDDGVLVDGDLFV</sequence>
<dbReference type="SUPFAM" id="SSF48371">
    <property type="entry name" value="ARM repeat"/>
    <property type="match status" value="1"/>
</dbReference>
<protein>
    <recommendedName>
        <fullName evidence="5">Importin subunit alpha</fullName>
    </recommendedName>
</protein>
<dbReference type="Proteomes" id="UP001161247">
    <property type="component" value="Chromosome 4"/>
</dbReference>
<comment type="similarity">
    <text evidence="1 5">Belongs to the importin alpha family.</text>
</comment>
<evidence type="ECO:0000256" key="3">
    <source>
        <dbReference type="ARBA" id="ARBA00022737"/>
    </source>
</evidence>
<evidence type="ECO:0000256" key="2">
    <source>
        <dbReference type="ARBA" id="ARBA00022448"/>
    </source>
</evidence>
<organism evidence="7 8">
    <name type="scientific">Oldenlandia corymbosa var. corymbosa</name>
    <dbReference type="NCBI Taxonomy" id="529605"/>
    <lineage>
        <taxon>Eukaryota</taxon>
        <taxon>Viridiplantae</taxon>
        <taxon>Streptophyta</taxon>
        <taxon>Embryophyta</taxon>
        <taxon>Tracheophyta</taxon>
        <taxon>Spermatophyta</taxon>
        <taxon>Magnoliopsida</taxon>
        <taxon>eudicotyledons</taxon>
        <taxon>Gunneridae</taxon>
        <taxon>Pentapetalae</taxon>
        <taxon>asterids</taxon>
        <taxon>lamiids</taxon>
        <taxon>Gentianales</taxon>
        <taxon>Rubiaceae</taxon>
        <taxon>Rubioideae</taxon>
        <taxon>Spermacoceae</taxon>
        <taxon>Hedyotis-Oldenlandia complex</taxon>
        <taxon>Oldenlandia</taxon>
    </lineage>
</organism>
<dbReference type="Pfam" id="PF00514">
    <property type="entry name" value="Arm"/>
    <property type="match status" value="2"/>
</dbReference>
<dbReference type="SMART" id="SM00185">
    <property type="entry name" value="ARM"/>
    <property type="match status" value="7"/>
</dbReference>
<dbReference type="EMBL" id="OX459121">
    <property type="protein sequence ID" value="CAI9103826.1"/>
    <property type="molecule type" value="Genomic_DNA"/>
</dbReference>
<evidence type="ECO:0000256" key="4">
    <source>
        <dbReference type="ARBA" id="ARBA00022927"/>
    </source>
</evidence>
<proteinExistence type="inferred from homology"/>
<feature type="repeat" description="ARM" evidence="6">
    <location>
        <begin position="100"/>
        <end position="128"/>
    </location>
</feature>
<evidence type="ECO:0000256" key="6">
    <source>
        <dbReference type="PROSITE-ProRule" id="PRU00259"/>
    </source>
</evidence>